<evidence type="ECO:0000256" key="2">
    <source>
        <dbReference type="ARBA" id="ARBA00023235"/>
    </source>
</evidence>
<organism evidence="3 4">
    <name type="scientific">Desulfuromusa kysingii</name>
    <dbReference type="NCBI Taxonomy" id="37625"/>
    <lineage>
        <taxon>Bacteria</taxon>
        <taxon>Pseudomonadati</taxon>
        <taxon>Thermodesulfobacteriota</taxon>
        <taxon>Desulfuromonadia</taxon>
        <taxon>Desulfuromonadales</taxon>
        <taxon>Geopsychrobacteraceae</taxon>
        <taxon>Desulfuromusa</taxon>
    </lineage>
</organism>
<gene>
    <name evidence="3" type="ORF">SAMN05660420_02503</name>
</gene>
<dbReference type="STRING" id="37625.SAMN05660420_02503"/>
<reference evidence="3 4" key="1">
    <citation type="submission" date="2016-10" db="EMBL/GenBank/DDBJ databases">
        <authorList>
            <person name="de Groot N.N."/>
        </authorList>
    </citation>
    <scope>NUCLEOTIDE SEQUENCE [LARGE SCALE GENOMIC DNA]</scope>
    <source>
        <strain evidence="3 4">DSM 7343</strain>
    </source>
</reference>
<dbReference type="RefSeq" id="WP_092349044.1">
    <property type="nucleotide sequence ID" value="NZ_FNQN01000007.1"/>
</dbReference>
<dbReference type="EMBL" id="FNQN01000007">
    <property type="protein sequence ID" value="SEA56964.1"/>
    <property type="molecule type" value="Genomic_DNA"/>
</dbReference>
<name>A0A1H4C9A2_9BACT</name>
<dbReference type="InterPro" id="IPR033134">
    <property type="entry name" value="Asp/Glu_racemase_AS_2"/>
</dbReference>
<dbReference type="PROSITE" id="PS00924">
    <property type="entry name" value="ASP_GLU_RACEMASE_2"/>
    <property type="match status" value="1"/>
</dbReference>
<dbReference type="PANTHER" id="PTHR21198:SF7">
    <property type="entry name" value="ASPARTATE-GLUTAMATE RACEMASE FAMILY"/>
    <property type="match status" value="1"/>
</dbReference>
<proteinExistence type="inferred from homology"/>
<keyword evidence="2" id="KW-0413">Isomerase</keyword>
<dbReference type="SUPFAM" id="SSF53681">
    <property type="entry name" value="Aspartate/glutamate racemase"/>
    <property type="match status" value="2"/>
</dbReference>
<comment type="similarity">
    <text evidence="1">Belongs to the aspartate/glutamate racemases family.</text>
</comment>
<accession>A0A1H4C9A2</accession>
<dbReference type="NCBIfam" id="TIGR00035">
    <property type="entry name" value="asp_race"/>
    <property type="match status" value="1"/>
</dbReference>
<dbReference type="Pfam" id="PF01177">
    <property type="entry name" value="Asp_Glu_race"/>
    <property type="match status" value="1"/>
</dbReference>
<evidence type="ECO:0000256" key="1">
    <source>
        <dbReference type="ARBA" id="ARBA00007847"/>
    </source>
</evidence>
<evidence type="ECO:0000313" key="4">
    <source>
        <dbReference type="Proteomes" id="UP000199409"/>
    </source>
</evidence>
<dbReference type="Proteomes" id="UP000199409">
    <property type="component" value="Unassembled WGS sequence"/>
</dbReference>
<keyword evidence="4" id="KW-1185">Reference proteome</keyword>
<dbReference type="PANTHER" id="PTHR21198">
    <property type="entry name" value="GLUTAMATE RACEMASE"/>
    <property type="match status" value="1"/>
</dbReference>
<sequence>MKTIGLLGGMSWESTVLYYQLLNQGVREQLGGLHSAKILMHSVDFAEIEQLQVNGQWQQAGLQLADAARGLEKSGADMVLLCTNLMHKVAPVIAAQIKVPLLHIADATGSVITSQGLKNVALLGTRYTMEEDFYRQRLLDNFDLNVLIPEADERDYIHTTIFNELCQGIFTSATRQNYLAIIDKLRTQGAEGVILGCTEIPLLIRQQDTDLPLFNTAALHAQFALQQVFTEDENNRS</sequence>
<dbReference type="InterPro" id="IPR004380">
    <property type="entry name" value="Asp_race"/>
</dbReference>
<dbReference type="OrthoDB" id="9803739at2"/>
<evidence type="ECO:0000313" key="3">
    <source>
        <dbReference type="EMBL" id="SEA56964.1"/>
    </source>
</evidence>
<dbReference type="AlphaFoldDB" id="A0A1H4C9A2"/>
<dbReference type="InterPro" id="IPR001920">
    <property type="entry name" value="Asp/Glu_race"/>
</dbReference>
<dbReference type="GO" id="GO:0047661">
    <property type="term" value="F:amino-acid racemase activity"/>
    <property type="evidence" value="ECO:0007669"/>
    <property type="project" value="InterPro"/>
</dbReference>
<protein>
    <submittedName>
        <fullName evidence="3">Aspartate racemase</fullName>
    </submittedName>
</protein>
<dbReference type="InterPro" id="IPR015942">
    <property type="entry name" value="Asp/Glu/hydantoin_racemase"/>
</dbReference>
<dbReference type="Gene3D" id="3.40.50.1860">
    <property type="match status" value="2"/>
</dbReference>